<dbReference type="InterPro" id="IPR000477">
    <property type="entry name" value="RT_dom"/>
</dbReference>
<dbReference type="GO" id="GO:0006508">
    <property type="term" value="P:proteolysis"/>
    <property type="evidence" value="ECO:0007669"/>
    <property type="project" value="UniProtKB-KW"/>
</dbReference>
<sequence length="1772" mass="204705">MNNENKNSENSEDNLNPSTLSLQDISKLLKPQLIAELTKRNLITTGTVPELKNRLTQYLNGETTPNDFLNTFNANKMDNTKKPYYKPNTFSGLISENIDTFIKKYNRAASINGWSDEEKIKFLPLYLEGPALTFYDNNESNLINDIKWADLENVLLSEFKPTAQLDMLKLLLQRRKQLDDEQTINYVNEIESLCKRINPTMLESEIIHTVIKGLKPNIIRQIGIMENNTLKQLKDNLRKFDLIEFMVTGELDQSQTEIKNSIVYDQINKITEKFNEQLKISNENNEKLNKKIENLSNISDRCSPLSPEFPKYKYKINNITEPLYIKATLNNITIPVTIDTGANICCIRHTLMPPNSNLKKEPIILTGANNKPLTLFGSILIKLKINSHEFEIKAYVIENLSCHIIIGNKFLYQYNANINFKNSTLTLRKNNNGNKINNDIIIQTYNVYNSNNVHNIKEDVKNIFQTNSEYSIAHCISADLKMSKGLAAQIKNKFGDASAQLKNLKPMVGEAIPINMGNRTIYYLITKQKYFLKPTYDNIKTTLQNLKKTMNKLHDYKIAIPTIAAGLNKRNWSMTKQLIYHEFQNSNIELLICHKNTNNITNSWKTKEHEKIINLIHDHYHYNKIIKNINNINDNFNNKTKLYSNNPNINKNINHDTDNINKLESIYYDHNVDDNNEIKSIFNNYKPGENVLGDGNCGLYALCNALNDNKQEKITSIGQLLELLQLSDLPGHWWSDNELASIASYYNHDTYIFDENTKTAVVYRNKNNKRPPIILYNTNENTHWIPGTKAINPSLKIPHDYVEINDFTPLQQIITNINNKYKNIKKPIVNDKLKETDKVDKIHIKTVDHITKSITNDPNKEIIYDSEGTPINISHELDPLQYSQVLTLLKEYIHLFTSDASNIKPANIKPCEIKMKENYKDPKFHAPHRVSPQQRDELKTQLEKLKKANIIRPIISKFAAPAFLVKKKEKGSYRLVVSYKELNERVETDQYPLPRTNDLLRALEGAKYFSSLDLNSGFFQLPIKETDQHKLAFTSVHGLMTFTRLPQGFKNSSAIFQRVLNEAFSALLYKSIIIYIDDLASYGKNFDEALTNLNKALKIIDLMNFSLKTSKCHFFNKKIELLGHVISQEGIKPLNNNIKAITEFKQPKTQKEIRSFLGMCSYYRKHIKDFARIAHPLTELTKGENKINWLETHQNSYNTLKERLTSQPLLKHFDDTKKVFLTTDASLTGLGAYLEQPDDNNILHPIGYASRKLLNSEKTYSSTTLELLGLCFGITYFREYLWGRHFIVFCDNISLQYYENLKIPSARIARLTLKLLDFNFNIIYKKGKENKVADALSRNPINKIDVKNDNDNLTIDLTNIKKQQNNDQFCSQITQAINNNQIDQIPINIQRKSRQFIILNDILHYKQYKSPNIINYPLVIPQSLTEKILKSYHESPIGGHTGISRTLNKIQNKYYWPTLTKDTTHYIKSCHSCQINKKINGKPIGQLQPIPLSNRPLDRLTFDYLGPLTPSNNKKYVLVAACNNTKFIFTKAVESATAQSTINFIIQIISQWGCFRQFSSDRGTHFKNQMVNEVCENLGIKQILSTSYSPQTQGFVEKINDVLCNSIKNYIDDNNQSRWSYYLPYVTLSYNATPQTSTKYSPFYLMHGFEPYFPIDNKLIPTNIPYDIKKSLAELNKLRDKIPNLIKTAQESQKKYHDQKHRLITFKPGDSVLIKFPLNTVGKCPKLSSKYKGPFKIIKKLNDLNYKVQLSLNNKITEDIIHVRRMKPYIHR</sequence>
<dbReference type="PANTHER" id="PTHR37984:SF5">
    <property type="entry name" value="PROTEIN NYNRIN-LIKE"/>
    <property type="match status" value="1"/>
</dbReference>
<keyword evidence="21" id="KW-1185">Reference proteome</keyword>
<keyword evidence="6" id="KW-0479">Metal-binding</keyword>
<dbReference type="GO" id="GO:0015074">
    <property type="term" value="P:DNA integration"/>
    <property type="evidence" value="ECO:0007669"/>
    <property type="project" value="UniProtKB-KW"/>
</dbReference>
<evidence type="ECO:0000259" key="18">
    <source>
        <dbReference type="PROSITE" id="PS50878"/>
    </source>
</evidence>
<dbReference type="GO" id="GO:0004519">
    <property type="term" value="F:endonuclease activity"/>
    <property type="evidence" value="ECO:0007669"/>
    <property type="project" value="UniProtKB-KW"/>
</dbReference>
<dbReference type="InterPro" id="IPR043502">
    <property type="entry name" value="DNA/RNA_pol_sf"/>
</dbReference>
<dbReference type="GO" id="GO:0004190">
    <property type="term" value="F:aspartic-type endopeptidase activity"/>
    <property type="evidence" value="ECO:0007669"/>
    <property type="project" value="UniProtKB-KW"/>
</dbReference>
<dbReference type="SUPFAM" id="SSF56672">
    <property type="entry name" value="DNA/RNA polymerases"/>
    <property type="match status" value="1"/>
</dbReference>
<keyword evidence="14" id="KW-0238">DNA-binding</keyword>
<evidence type="ECO:0000256" key="1">
    <source>
        <dbReference type="ARBA" id="ARBA00012493"/>
    </source>
</evidence>
<evidence type="ECO:0000256" key="16">
    <source>
        <dbReference type="ARBA" id="ARBA00023268"/>
    </source>
</evidence>
<evidence type="ECO:0000256" key="2">
    <source>
        <dbReference type="ARBA" id="ARBA00022670"/>
    </source>
</evidence>
<dbReference type="InterPro" id="IPR018061">
    <property type="entry name" value="Retropepsins"/>
</dbReference>
<dbReference type="OrthoDB" id="425619at2759"/>
<dbReference type="InterPro" id="IPR021109">
    <property type="entry name" value="Peptidase_aspartic_dom_sf"/>
</dbReference>
<protein>
    <recommendedName>
        <fullName evidence="1">RNA-directed DNA polymerase</fullName>
        <ecNumber evidence="1">2.7.7.49</ecNumber>
    </recommendedName>
</protein>
<dbReference type="SUPFAM" id="SSF53098">
    <property type="entry name" value="Ribonuclease H-like"/>
    <property type="match status" value="1"/>
</dbReference>
<evidence type="ECO:0000313" key="20">
    <source>
        <dbReference type="EMBL" id="KAF0743648.1"/>
    </source>
</evidence>
<keyword evidence="4" id="KW-0548">Nucleotidyltransferase</keyword>
<dbReference type="CDD" id="cd00303">
    <property type="entry name" value="retropepsin_like"/>
    <property type="match status" value="1"/>
</dbReference>
<evidence type="ECO:0000256" key="11">
    <source>
        <dbReference type="ARBA" id="ARBA00022908"/>
    </source>
</evidence>
<proteinExistence type="predicted"/>
<dbReference type="InterPro" id="IPR036397">
    <property type="entry name" value="RNaseH_sf"/>
</dbReference>
<dbReference type="FunFam" id="1.10.340.70:FF:000001">
    <property type="entry name" value="Retrovirus-related Pol polyprotein from transposon gypsy-like Protein"/>
    <property type="match status" value="1"/>
</dbReference>
<dbReference type="Gene3D" id="3.40.220.10">
    <property type="entry name" value="Leucine Aminopeptidase, subunit E, domain 1"/>
    <property type="match status" value="1"/>
</dbReference>
<keyword evidence="11" id="KW-0229">DNA integration</keyword>
<dbReference type="InterPro" id="IPR005162">
    <property type="entry name" value="Retrotrans_gag_dom"/>
</dbReference>
<dbReference type="GO" id="GO:0006310">
    <property type="term" value="P:DNA recombination"/>
    <property type="evidence" value="ECO:0007669"/>
    <property type="project" value="UniProtKB-KW"/>
</dbReference>
<feature type="domain" description="Integrase catalytic" evidence="19">
    <location>
        <begin position="1492"/>
        <end position="1650"/>
    </location>
</feature>
<dbReference type="FunFam" id="3.10.20.370:FF:000001">
    <property type="entry name" value="Retrovirus-related Pol polyprotein from transposon 17.6-like protein"/>
    <property type="match status" value="1"/>
</dbReference>
<evidence type="ECO:0000256" key="14">
    <source>
        <dbReference type="ARBA" id="ARBA00023125"/>
    </source>
</evidence>
<dbReference type="GO" id="GO:0003964">
    <property type="term" value="F:RNA-directed DNA polymerase activity"/>
    <property type="evidence" value="ECO:0007669"/>
    <property type="project" value="UniProtKB-KW"/>
</dbReference>
<evidence type="ECO:0000256" key="12">
    <source>
        <dbReference type="ARBA" id="ARBA00022918"/>
    </source>
</evidence>
<dbReference type="PANTHER" id="PTHR37984">
    <property type="entry name" value="PROTEIN CBG26694"/>
    <property type="match status" value="1"/>
</dbReference>
<dbReference type="CDD" id="cd01647">
    <property type="entry name" value="RT_LTR"/>
    <property type="match status" value="1"/>
</dbReference>
<keyword evidence="15" id="KW-0233">DNA recombination</keyword>
<dbReference type="Gene3D" id="3.30.420.10">
    <property type="entry name" value="Ribonuclease H-like superfamily/Ribonuclease H"/>
    <property type="match status" value="1"/>
</dbReference>
<evidence type="ECO:0000256" key="5">
    <source>
        <dbReference type="ARBA" id="ARBA00022722"/>
    </source>
</evidence>
<evidence type="ECO:0000256" key="10">
    <source>
        <dbReference type="ARBA" id="ARBA00022842"/>
    </source>
</evidence>
<accession>A0A6G0XSQ0</accession>
<evidence type="ECO:0000256" key="4">
    <source>
        <dbReference type="ARBA" id="ARBA00022695"/>
    </source>
</evidence>
<keyword evidence="2" id="KW-0645">Protease</keyword>
<dbReference type="InterPro" id="IPR041577">
    <property type="entry name" value="RT_RNaseH_2"/>
</dbReference>
<dbReference type="InterPro" id="IPR043128">
    <property type="entry name" value="Rev_trsase/Diguanyl_cyclase"/>
</dbReference>
<dbReference type="Pfam" id="PF00078">
    <property type="entry name" value="RVT_1"/>
    <property type="match status" value="1"/>
</dbReference>
<dbReference type="GO" id="GO:0042575">
    <property type="term" value="C:DNA polymerase complex"/>
    <property type="evidence" value="ECO:0007669"/>
    <property type="project" value="UniProtKB-ARBA"/>
</dbReference>
<dbReference type="InterPro" id="IPR043472">
    <property type="entry name" value="Macro_dom-like"/>
</dbReference>
<dbReference type="Pfam" id="PF24626">
    <property type="entry name" value="SH3_Tf2-1"/>
    <property type="match status" value="1"/>
</dbReference>
<dbReference type="InterPro" id="IPR056924">
    <property type="entry name" value="SH3_Tf2-1"/>
</dbReference>
<feature type="coiled-coil region" evidence="17">
    <location>
        <begin position="271"/>
        <end position="298"/>
    </location>
</feature>
<dbReference type="SUPFAM" id="SSF50630">
    <property type="entry name" value="Acid proteases"/>
    <property type="match status" value="1"/>
</dbReference>
<keyword evidence="12" id="KW-0695">RNA-directed DNA polymerase</keyword>
<keyword evidence="13" id="KW-0239">DNA-directed DNA polymerase</keyword>
<evidence type="ECO:0000256" key="13">
    <source>
        <dbReference type="ARBA" id="ARBA00022932"/>
    </source>
</evidence>
<dbReference type="Gene3D" id="3.30.70.270">
    <property type="match status" value="2"/>
</dbReference>
<dbReference type="FunFam" id="3.30.70.270:FF:000020">
    <property type="entry name" value="Transposon Tf2-6 polyprotein-like Protein"/>
    <property type="match status" value="1"/>
</dbReference>
<dbReference type="GO" id="GO:0003677">
    <property type="term" value="F:DNA binding"/>
    <property type="evidence" value="ECO:0007669"/>
    <property type="project" value="UniProtKB-KW"/>
</dbReference>
<keyword evidence="5" id="KW-0540">Nuclease</keyword>
<keyword evidence="10" id="KW-0460">Magnesium</keyword>
<dbReference type="Gene3D" id="1.10.340.70">
    <property type="match status" value="1"/>
</dbReference>
<evidence type="ECO:0000256" key="17">
    <source>
        <dbReference type="SAM" id="Coils"/>
    </source>
</evidence>
<dbReference type="InterPro" id="IPR041588">
    <property type="entry name" value="Integrase_H2C2"/>
</dbReference>
<evidence type="ECO:0000256" key="3">
    <source>
        <dbReference type="ARBA" id="ARBA00022679"/>
    </source>
</evidence>
<dbReference type="CDD" id="cd09274">
    <property type="entry name" value="RNase_HI_RT_Ty3"/>
    <property type="match status" value="1"/>
</dbReference>
<keyword evidence="9" id="KW-0378">Hydrolase</keyword>
<evidence type="ECO:0000256" key="6">
    <source>
        <dbReference type="ARBA" id="ARBA00022723"/>
    </source>
</evidence>
<keyword evidence="8" id="KW-0255">Endonuclease</keyword>
<dbReference type="SUPFAM" id="SSF52949">
    <property type="entry name" value="Macro domain-like"/>
    <property type="match status" value="1"/>
</dbReference>
<dbReference type="Pfam" id="PF03732">
    <property type="entry name" value="Retrotrans_gag"/>
    <property type="match status" value="1"/>
</dbReference>
<keyword evidence="7" id="KW-0064">Aspartyl protease</keyword>
<dbReference type="PROSITE" id="PS50994">
    <property type="entry name" value="INTEGRASE"/>
    <property type="match status" value="1"/>
</dbReference>
<evidence type="ECO:0000259" key="19">
    <source>
        <dbReference type="PROSITE" id="PS50994"/>
    </source>
</evidence>
<dbReference type="EMBL" id="VUJU01007567">
    <property type="protein sequence ID" value="KAF0743648.1"/>
    <property type="molecule type" value="Genomic_DNA"/>
</dbReference>
<gene>
    <name evidence="20" type="ORF">FWK35_00035329</name>
</gene>
<dbReference type="Pfam" id="PF00077">
    <property type="entry name" value="RVP"/>
    <property type="match status" value="1"/>
</dbReference>
<evidence type="ECO:0000256" key="7">
    <source>
        <dbReference type="ARBA" id="ARBA00022750"/>
    </source>
</evidence>
<comment type="caution">
    <text evidence="20">The sequence shown here is derived from an EMBL/GenBank/DDBJ whole genome shotgun (WGS) entry which is preliminary data.</text>
</comment>
<dbReference type="InterPro" id="IPR050951">
    <property type="entry name" value="Retrovirus_Pol_polyprotein"/>
</dbReference>
<dbReference type="GO" id="GO:0046872">
    <property type="term" value="F:metal ion binding"/>
    <property type="evidence" value="ECO:0007669"/>
    <property type="project" value="UniProtKB-KW"/>
</dbReference>
<dbReference type="GO" id="GO:0003887">
    <property type="term" value="F:DNA-directed DNA polymerase activity"/>
    <property type="evidence" value="ECO:0007669"/>
    <property type="project" value="UniProtKB-KW"/>
</dbReference>
<dbReference type="Gene3D" id="2.40.70.10">
    <property type="entry name" value="Acid Proteases"/>
    <property type="match status" value="1"/>
</dbReference>
<keyword evidence="3" id="KW-0808">Transferase</keyword>
<evidence type="ECO:0000256" key="8">
    <source>
        <dbReference type="ARBA" id="ARBA00022759"/>
    </source>
</evidence>
<keyword evidence="17" id="KW-0175">Coiled coil</keyword>
<name>A0A6G0XSQ0_APHCR</name>
<dbReference type="Gene3D" id="3.10.10.10">
    <property type="entry name" value="HIV Type 1 Reverse Transcriptase, subunit A, domain 1"/>
    <property type="match status" value="1"/>
</dbReference>
<dbReference type="Pfam" id="PF17921">
    <property type="entry name" value="Integrase_H2C2"/>
    <property type="match status" value="1"/>
</dbReference>
<keyword evidence="16" id="KW-0511">Multifunctional enzyme</keyword>
<dbReference type="Pfam" id="PF17919">
    <property type="entry name" value="RT_RNaseH_2"/>
    <property type="match status" value="1"/>
</dbReference>
<organism evidence="20 21">
    <name type="scientific">Aphis craccivora</name>
    <name type="common">Cowpea aphid</name>
    <dbReference type="NCBI Taxonomy" id="307492"/>
    <lineage>
        <taxon>Eukaryota</taxon>
        <taxon>Metazoa</taxon>
        <taxon>Ecdysozoa</taxon>
        <taxon>Arthropoda</taxon>
        <taxon>Hexapoda</taxon>
        <taxon>Insecta</taxon>
        <taxon>Pterygota</taxon>
        <taxon>Neoptera</taxon>
        <taxon>Paraneoptera</taxon>
        <taxon>Hemiptera</taxon>
        <taxon>Sternorrhyncha</taxon>
        <taxon>Aphidomorpha</taxon>
        <taxon>Aphidoidea</taxon>
        <taxon>Aphididae</taxon>
        <taxon>Aphidini</taxon>
        <taxon>Aphis</taxon>
        <taxon>Aphis</taxon>
    </lineage>
</organism>
<evidence type="ECO:0000313" key="21">
    <source>
        <dbReference type="Proteomes" id="UP000478052"/>
    </source>
</evidence>
<dbReference type="InterPro" id="IPR001584">
    <property type="entry name" value="Integrase_cat-core"/>
</dbReference>
<dbReference type="Pfam" id="PF00665">
    <property type="entry name" value="rve"/>
    <property type="match status" value="1"/>
</dbReference>
<dbReference type="PROSITE" id="PS50878">
    <property type="entry name" value="RT_POL"/>
    <property type="match status" value="1"/>
</dbReference>
<evidence type="ECO:0000256" key="15">
    <source>
        <dbReference type="ARBA" id="ARBA00023172"/>
    </source>
</evidence>
<feature type="domain" description="Reverse transcriptase" evidence="18">
    <location>
        <begin position="946"/>
        <end position="1126"/>
    </location>
</feature>
<dbReference type="InterPro" id="IPR012337">
    <property type="entry name" value="RNaseH-like_sf"/>
</dbReference>
<dbReference type="EC" id="2.7.7.49" evidence="1"/>
<reference evidence="20 21" key="1">
    <citation type="submission" date="2019-08" db="EMBL/GenBank/DDBJ databases">
        <title>Whole genome of Aphis craccivora.</title>
        <authorList>
            <person name="Voronova N.V."/>
            <person name="Shulinski R.S."/>
            <person name="Bandarenka Y.V."/>
            <person name="Zhorov D.G."/>
            <person name="Warner D."/>
        </authorList>
    </citation>
    <scope>NUCLEOTIDE SEQUENCE [LARGE SCALE GENOMIC DNA]</scope>
    <source>
        <strain evidence="20">180601</strain>
        <tissue evidence="20">Whole Body</tissue>
    </source>
</reference>
<evidence type="ECO:0000256" key="9">
    <source>
        <dbReference type="ARBA" id="ARBA00022801"/>
    </source>
</evidence>
<dbReference type="Proteomes" id="UP000478052">
    <property type="component" value="Unassembled WGS sequence"/>
</dbReference>